<evidence type="ECO:0000313" key="2">
    <source>
        <dbReference type="Proteomes" id="UP000030428"/>
    </source>
</evidence>
<sequence length="68" mass="8100">MTKRQQKRNPELARRDIDTYKKDLIFEMTSQAYTDGASHEEVGELQEQIKNGTYRSGDWERKVASWYD</sequence>
<protein>
    <recommendedName>
        <fullName evidence="3">Antitoxin VbhA domain-containing protein</fullName>
    </recommendedName>
</protein>
<dbReference type="EMBL" id="JSZA02000035">
    <property type="protein sequence ID" value="KHD11062.1"/>
    <property type="molecule type" value="Genomic_DNA"/>
</dbReference>
<dbReference type="Proteomes" id="UP000030428">
    <property type="component" value="Unassembled WGS sequence"/>
</dbReference>
<accession>A0A0A6PKB8</accession>
<evidence type="ECO:0000313" key="1">
    <source>
        <dbReference type="EMBL" id="KHD11062.1"/>
    </source>
</evidence>
<evidence type="ECO:0008006" key="3">
    <source>
        <dbReference type="Google" id="ProtNLM"/>
    </source>
</evidence>
<dbReference type="AlphaFoldDB" id="A0A0A6PKB8"/>
<organism evidence="1 2">
    <name type="scientific">Candidatus Thiomargarita nelsonii</name>
    <dbReference type="NCBI Taxonomy" id="1003181"/>
    <lineage>
        <taxon>Bacteria</taxon>
        <taxon>Pseudomonadati</taxon>
        <taxon>Pseudomonadota</taxon>
        <taxon>Gammaproteobacteria</taxon>
        <taxon>Thiotrichales</taxon>
        <taxon>Thiotrichaceae</taxon>
        <taxon>Thiomargarita</taxon>
    </lineage>
</organism>
<reference evidence="1 2" key="1">
    <citation type="journal article" date="2016" name="Front. Microbiol.">
        <title>Single-Cell (Meta-)Genomics of a Dimorphic Candidatus Thiomargarita nelsonii Reveals Genomic Plasticity.</title>
        <authorList>
            <person name="Flood B.E."/>
            <person name="Fliss P."/>
            <person name="Jones D.S."/>
            <person name="Dick G.J."/>
            <person name="Jain S."/>
            <person name="Kaster A.K."/>
            <person name="Winkel M."/>
            <person name="Mussmann M."/>
            <person name="Bailey J."/>
        </authorList>
    </citation>
    <scope>NUCLEOTIDE SEQUENCE [LARGE SCALE GENOMIC DNA]</scope>
    <source>
        <strain evidence="1">Hydrate Ridge</strain>
    </source>
</reference>
<keyword evidence="2" id="KW-1185">Reference proteome</keyword>
<gene>
    <name evidence="1" type="ORF">PN36_11375</name>
</gene>
<proteinExistence type="predicted"/>
<name>A0A0A6PKB8_9GAMM</name>
<comment type="caution">
    <text evidence="1">The sequence shown here is derived from an EMBL/GenBank/DDBJ whole genome shotgun (WGS) entry which is preliminary data.</text>
</comment>